<gene>
    <name evidence="1" type="ORF">E4T88_05005</name>
</gene>
<accession>A0A4Y9ISG6</accession>
<dbReference type="Proteomes" id="UP000298285">
    <property type="component" value="Unassembled WGS sequence"/>
</dbReference>
<dbReference type="RefSeq" id="WP_135104354.1">
    <property type="nucleotide sequence ID" value="NZ_JADGKW010000001.1"/>
</dbReference>
<organism evidence="1 2">
    <name type="scientific">Dysgonomonas mossii</name>
    <dbReference type="NCBI Taxonomy" id="163665"/>
    <lineage>
        <taxon>Bacteria</taxon>
        <taxon>Pseudomonadati</taxon>
        <taxon>Bacteroidota</taxon>
        <taxon>Bacteroidia</taxon>
        <taxon>Bacteroidales</taxon>
        <taxon>Dysgonomonadaceae</taxon>
        <taxon>Dysgonomonas</taxon>
    </lineage>
</organism>
<comment type="caution">
    <text evidence="1">The sequence shown here is derived from an EMBL/GenBank/DDBJ whole genome shotgun (WGS) entry which is preliminary data.</text>
</comment>
<evidence type="ECO:0000313" key="2">
    <source>
        <dbReference type="Proteomes" id="UP000298285"/>
    </source>
</evidence>
<reference evidence="1 2" key="1">
    <citation type="submission" date="2019-03" db="EMBL/GenBank/DDBJ databases">
        <title>Diversity of the mouse oral microbiome.</title>
        <authorList>
            <person name="Joseph S."/>
            <person name="Aduse-Opoku J."/>
            <person name="Curtis M."/>
            <person name="Wade W."/>
            <person name="Hashim A."/>
        </authorList>
    </citation>
    <scope>NUCLEOTIDE SEQUENCE [LARGE SCALE GENOMIC DNA]</scope>
    <source>
        <strain evidence="1 2">P11</strain>
    </source>
</reference>
<protein>
    <submittedName>
        <fullName evidence="1">Uncharacterized protein</fullName>
    </submittedName>
</protein>
<evidence type="ECO:0000313" key="1">
    <source>
        <dbReference type="EMBL" id="TFU91341.1"/>
    </source>
</evidence>
<dbReference type="AlphaFoldDB" id="A0A4Y9ISG6"/>
<name>A0A4Y9ISG6_9BACT</name>
<sequence>MTRCLSLIIFSSLFWNLNAQNIKKICDDTLYLKTNEKIYKKLDLPDLLSSKHDFYFRFKNYGQIIDIWMDQGLMGGTLTNYRFKTKKNSNKDSDTIYLKEEINQTKIANIYNIINNSKILELKTDREIEGWEQGYDGITYCIEYTNKDEYHFKKYWNPETNRSLKEAIIVSDFINKISGILELEENKRKFESKFSATGYYKTEGMLVMCYLYDLYSFGYSGSTRLPLGYEAKIYFGGISNIKTNLGLSLTHQFDSKGSYDIQTIIGYHNLFLKKKRSSNDYLSYGYRIRKLKYIDNKIKWQNHSLLYRYNIKDISLGLGANYLIGRKKKVGGAIYADKSFSQAQITIASEYFIYNKQFDYKISLSKRFRLYAENIHNFSIGLYYESFLDKDNIGWKLNIYL</sequence>
<proteinExistence type="predicted"/>
<dbReference type="OrthoDB" id="982108at2"/>
<dbReference type="EMBL" id="SPPK01000001">
    <property type="protein sequence ID" value="TFU91341.1"/>
    <property type="molecule type" value="Genomic_DNA"/>
</dbReference>